<accession>A0A2U9PPS2</accession>
<dbReference type="SMR" id="A0A2U9PPS2"/>
<dbReference type="RefSeq" id="WP_003894117.1">
    <property type="nucleotide sequence ID" value="NZ_CP027541.1"/>
</dbReference>
<keyword evidence="1" id="KW-0732">Signal</keyword>
<evidence type="ECO:0000313" key="2">
    <source>
        <dbReference type="EMBL" id="AWT53688.1"/>
    </source>
</evidence>
<sequence length="228" mass="22653">MLSAIAIVPAAPLLVPELMGAAAAEMAPLRDAALAAAAELPARWVSVGTGAADATFGPDQCGTFAGYGAAVPVTLGPVTNITPVELPLSALVAGWLRGRVAPQAVVDARVYAAATPAGDAVEIGRGLRTEIDATAEPVGVLVVADGAHTLSPSAPGGYRPESVAAQHALDEALASGDAAALASLPDLIVGRVAHEVLAGLAGAAPRTARELYRGAPYGVGYFVGVWVP</sequence>
<proteinExistence type="predicted"/>
<protein>
    <submittedName>
        <fullName evidence="2">Uncharacterized protein</fullName>
    </submittedName>
</protein>
<evidence type="ECO:0000256" key="1">
    <source>
        <dbReference type="SAM" id="SignalP"/>
    </source>
</evidence>
<name>A0A2U9PPS2_MYCSE</name>
<gene>
    <name evidence="2" type="ORF">D806_027100</name>
</gene>
<feature type="chain" id="PRO_5038974548" evidence="1">
    <location>
        <begin position="22"/>
        <end position="228"/>
    </location>
</feature>
<dbReference type="AlphaFoldDB" id="A0A2U9PPS2"/>
<dbReference type="EMBL" id="CP027541">
    <property type="protein sequence ID" value="AWT53688.1"/>
    <property type="molecule type" value="Genomic_DNA"/>
</dbReference>
<evidence type="ECO:0000313" key="3">
    <source>
        <dbReference type="Proteomes" id="UP000011200"/>
    </source>
</evidence>
<feature type="signal peptide" evidence="1">
    <location>
        <begin position="1"/>
        <end position="21"/>
    </location>
</feature>
<dbReference type="Gene3D" id="3.40.830.10">
    <property type="entry name" value="LigB-like"/>
    <property type="match status" value="1"/>
</dbReference>
<reference evidence="3" key="2">
    <citation type="submission" date="2018-03" db="EMBL/GenBank/DDBJ databases">
        <authorList>
            <person name="Derbyshire K."/>
            <person name="Gray T.A."/>
            <person name="Champion M."/>
        </authorList>
    </citation>
    <scope>NUCLEOTIDE SEQUENCE [LARGE SCALE GENOMIC DNA]</scope>
    <source>
        <strain evidence="3">MKD8</strain>
    </source>
</reference>
<organism evidence="2 3">
    <name type="scientific">Mycolicibacterium smegmatis (strain MKD8)</name>
    <name type="common">Mycobacterium smegmatis</name>
    <dbReference type="NCBI Taxonomy" id="1214915"/>
    <lineage>
        <taxon>Bacteria</taxon>
        <taxon>Bacillati</taxon>
        <taxon>Actinomycetota</taxon>
        <taxon>Actinomycetes</taxon>
        <taxon>Mycobacteriales</taxon>
        <taxon>Mycobacteriaceae</taxon>
        <taxon>Mycolicibacterium</taxon>
    </lineage>
</organism>
<dbReference type="Proteomes" id="UP000011200">
    <property type="component" value="Chromosome"/>
</dbReference>
<reference evidence="2 3" key="1">
    <citation type="journal article" date="2013" name="Genome Announc.">
        <title>Draft genome sequence of MKD8, a conjugal recipient Mycobacterium smegmatis strain.</title>
        <authorList>
            <person name="Gray T.A."/>
            <person name="Palumbo M.J."/>
            <person name="Derbyshire K.M."/>
        </authorList>
    </citation>
    <scope>NUCLEOTIDE SEQUENCE [LARGE SCALE GENOMIC DNA]</scope>
    <source>
        <strain evidence="2 3">MKD8</strain>
    </source>
</reference>